<gene>
    <name evidence="2" type="ORF">LAQU0_S27e00188g</name>
</gene>
<name>A0A0P1KY08_9SACH</name>
<accession>A0A0P1KY08</accession>
<dbReference type="InterPro" id="IPR016024">
    <property type="entry name" value="ARM-type_fold"/>
</dbReference>
<dbReference type="GO" id="GO:0016020">
    <property type="term" value="C:membrane"/>
    <property type="evidence" value="ECO:0007669"/>
    <property type="project" value="TreeGrafter"/>
</dbReference>
<dbReference type="InterPro" id="IPR040108">
    <property type="entry name" value="Laa1/Sip1/HEATR5"/>
</dbReference>
<dbReference type="Pfam" id="PF20210">
    <property type="entry name" value="Laa1_Sip1_HTR5"/>
    <property type="match status" value="1"/>
</dbReference>
<dbReference type="EMBL" id="LN890546">
    <property type="protein sequence ID" value="CUS25104.1"/>
    <property type="molecule type" value="Genomic_DNA"/>
</dbReference>
<dbReference type="InterPro" id="IPR057981">
    <property type="entry name" value="TPR_LAA1-like_C"/>
</dbReference>
<dbReference type="Pfam" id="PF25808">
    <property type="entry name" value="TPR_LAA1_C"/>
    <property type="match status" value="1"/>
</dbReference>
<feature type="domain" description="LAA1-like C-terminal TPR repeats" evidence="1">
    <location>
        <begin position="1802"/>
        <end position="1952"/>
    </location>
</feature>
<dbReference type="PANTHER" id="PTHR21663:SF0">
    <property type="entry name" value="HEAT REPEAT-CONTAINING PROTEIN 5B"/>
    <property type="match status" value="1"/>
</dbReference>
<dbReference type="OrthoDB" id="192608at2759"/>
<dbReference type="InterPro" id="IPR046837">
    <property type="entry name" value="Laa1/Sip1/HEATR5-like_HEAT"/>
</dbReference>
<proteinExistence type="predicted"/>
<sequence length="1972" mass="221304">MSSESTDHISAQIEQSESKKHTLLTWISASTWALQRSEDVRIAESVLQQLNELIKHVSEKEEDFPVISLSLSENISNLYVLCLKVLRSGKPSVVYDTTILLSNALCEECSNAGTNKKSRKKTYIYSPAKLVSAVVLIQLTALFAEELSSLLSPLLPDILKNVKKTIEKEKNMHAAYLTSLMKLGAAILDSNQKVEHALIGKLAKTIKNIMHEVNLDAQVYPISFIGFVIKCYGLLFKNDQFLSLQSSSNHLDTFKSKFMQNNYAYFGLLHDETRLDTSSCIADVLYDWCFEKKTISLDDVLIFLAEVFLTADARSVKSGSFEALAHFIGLALVADDEFLAGEKYLQIVVKLTGLVFESSKTKTQKLDIISSYLEYFENLHAIILPHVSEPSKLLILFAIYDCKEGSSTSLLPDKEGEVHYSTLAFLQLSHRLMTELSSAFSSNSRYASIIKKVLLELSTSSNFQIRIHGSKVLKTFLHFAPIYLSDVLEKSLEALSKELFVTNPFSFPKCHGHTFVIASLIEISSTDYVPNELIMRILIFATSILKEHPISSGLSAYFKQLVSWILLCGLMNYGDEEFLRTQSPQLFLFWNSVLTHTYNYRDEDELYKNVELRNHALACLLTYLGRVDMSADIAKQVSFLLAKCTNFNNSIVLKTKTIDNVLLQNENRILQVYLKIHEYVKHEFNSAILILIVKNFADPNLYSENTQSGIYSTRNKPEFSSKTSTSDTYVLNPRVLLSDISGFAYGLSSKFNGFGIDGLNTSNGVLINRSLEPWAGENDFWYSRFEQEVYKPITSVLSYDCLILLYGHNGYSTREEYSPRVTTSIINSSMEVFSLVFPFLNDKIQYSVLESMNSCIFSKKTVSLRSIAIAINCCTAIHGALTVAQGRGLALEDSVVSLLIKILKDIPMNEDIVLTKLKAECVGLVLAASARNVTSSNNENENIKSAYEIIVKDIYDHDEPFSRVFNALSVSCAQHFNSRRLKFAPALSLLETLVRDPHPVVHTWTLDSISILIGNIPTMDVTKASNLLSELEYIFVSEHYGKNSSSVWAASYSSKFSSHRIIGKILVHLTQILGPEIMRLSKPSLQAFKNLFYLLLESKDSIQELQGVLIAVNLAAFKLDGDLSGELAIPAAGKFIGDALYISLGRRALLKGTGSPKVRILEAYNTNGVAASFQLLTQFVKLEMFQGLYRKLENLIWAYIALFPDSQPAKAFVLEWFEHTYTQDLSWTERLCKLFFVSKSELLALASRNAPFVTSEGVAGEVDLSKDSKERESIVENEEKAFTEDSKAAMKFDSLSWETKLLIMTLLRKLFSSVKEERKLMDVLYVKMPRLIKVCFSASTVSVPDVRKAGIEILGLLITSCNEVSSVSGKTNLEEEEAHFVSALMPAFDSGSFPLIIPSALKVCAVYLCSSPTNSHPNSRISNLLVSSLTEIVEKPETWSIGEVKVSTKRSKTEIELSILDSWAHLANYAYKEKQSKISQLVKRHCETLAPLWIIHLREYVSLNNSTSGDNKSKMLKSNREKDWRFSKYEEVWLGFANAIASVNNMDKSVVPKCLNKDDLHSFVFVVAAQCLQQLTVDFEMPGVKSSTLAVLHRTLLIEVPYEPFFSDGVHEEIEEIFERVVITGNVSERSCLVDVIEVLVLGYLNQYCKHEHFLADADKVYHLVRILLMLISSKLPFIRNGNSEDYQTSLEETELHLLRKCFSSAAKVISKFPVEFRTDLNACLLFIVGKVFESNSRDNLVPVVLPLLKTLVTLEDPGDLEKELLVVFFESNKTIIFRELSKDLAITTLSILENNGKDCFSDNDVTSVVTLLYEGLELDSAIAVVSCAYKSLVKKADCSAECREIVRRFMLKLAGGVDAGGGEPLFKNVDAVVDLVGTFTEMCLQNDKFDSKAALSFSLHFLLSLFQKVPDAQEDVREEVMRLIKIDVDSSKDAVKDYLNKDEKDILMKLVGPRSHNNEKVENGIELRIFS</sequence>
<protein>
    <submittedName>
        <fullName evidence="2">LAQU0S27e00188g1_1</fullName>
    </submittedName>
</protein>
<reference evidence="3" key="1">
    <citation type="submission" date="2015-10" db="EMBL/GenBank/DDBJ databases">
        <authorList>
            <person name="Devillers H."/>
        </authorList>
    </citation>
    <scope>NUCLEOTIDE SEQUENCE [LARGE SCALE GENOMIC DNA]</scope>
</reference>
<organism evidence="2 3">
    <name type="scientific">Lachancea quebecensis</name>
    <dbReference type="NCBI Taxonomy" id="1654605"/>
    <lineage>
        <taxon>Eukaryota</taxon>
        <taxon>Fungi</taxon>
        <taxon>Dikarya</taxon>
        <taxon>Ascomycota</taxon>
        <taxon>Saccharomycotina</taxon>
        <taxon>Saccharomycetes</taxon>
        <taxon>Saccharomycetales</taxon>
        <taxon>Saccharomycetaceae</taxon>
        <taxon>Lachancea</taxon>
    </lineage>
</organism>
<dbReference type="GO" id="GO:0005794">
    <property type="term" value="C:Golgi apparatus"/>
    <property type="evidence" value="ECO:0007669"/>
    <property type="project" value="TreeGrafter"/>
</dbReference>
<dbReference type="GO" id="GO:0008104">
    <property type="term" value="P:intracellular protein localization"/>
    <property type="evidence" value="ECO:0007669"/>
    <property type="project" value="TreeGrafter"/>
</dbReference>
<dbReference type="GO" id="GO:0006897">
    <property type="term" value="P:endocytosis"/>
    <property type="evidence" value="ECO:0007669"/>
    <property type="project" value="TreeGrafter"/>
</dbReference>
<keyword evidence="3" id="KW-1185">Reference proteome</keyword>
<dbReference type="Proteomes" id="UP000236544">
    <property type="component" value="Unassembled WGS sequence"/>
</dbReference>
<evidence type="ECO:0000313" key="3">
    <source>
        <dbReference type="Proteomes" id="UP000236544"/>
    </source>
</evidence>
<dbReference type="PANTHER" id="PTHR21663">
    <property type="entry name" value="HYPOTHETICAL HEAT DOMAIN-CONTAINING"/>
    <property type="match status" value="1"/>
</dbReference>
<dbReference type="GO" id="GO:0042147">
    <property type="term" value="P:retrograde transport, endosome to Golgi"/>
    <property type="evidence" value="ECO:0007669"/>
    <property type="project" value="TreeGrafter"/>
</dbReference>
<dbReference type="GO" id="GO:0005829">
    <property type="term" value="C:cytosol"/>
    <property type="evidence" value="ECO:0007669"/>
    <property type="project" value="GOC"/>
</dbReference>
<dbReference type="GO" id="GO:0030139">
    <property type="term" value="C:endocytic vesicle"/>
    <property type="evidence" value="ECO:0007669"/>
    <property type="project" value="TreeGrafter"/>
</dbReference>
<evidence type="ECO:0000259" key="1">
    <source>
        <dbReference type="Pfam" id="PF25808"/>
    </source>
</evidence>
<evidence type="ECO:0000313" key="2">
    <source>
        <dbReference type="EMBL" id="CUS25104.1"/>
    </source>
</evidence>
<dbReference type="SUPFAM" id="SSF48371">
    <property type="entry name" value="ARM repeat"/>
    <property type="match status" value="2"/>
</dbReference>